<dbReference type="PANTHER" id="PTHR23407">
    <property type="entry name" value="ATPASE INHIBITOR/5-FORMYLTETRAHYDROFOLATE CYCLO-LIGASE"/>
    <property type="match status" value="1"/>
</dbReference>
<dbReference type="NCBIfam" id="TIGR02727">
    <property type="entry name" value="MTHFS_bact"/>
    <property type="match status" value="1"/>
</dbReference>
<dbReference type="PANTHER" id="PTHR23407:SF1">
    <property type="entry name" value="5-FORMYLTETRAHYDROFOLATE CYCLO-LIGASE"/>
    <property type="match status" value="1"/>
</dbReference>
<comment type="catalytic activity">
    <reaction evidence="5">
        <text>(6S)-5-formyl-5,6,7,8-tetrahydrofolate + ATP = (6R)-5,10-methenyltetrahydrofolate + ADP + phosphate</text>
        <dbReference type="Rhea" id="RHEA:10488"/>
        <dbReference type="ChEBI" id="CHEBI:30616"/>
        <dbReference type="ChEBI" id="CHEBI:43474"/>
        <dbReference type="ChEBI" id="CHEBI:57455"/>
        <dbReference type="ChEBI" id="CHEBI:57457"/>
        <dbReference type="ChEBI" id="CHEBI:456216"/>
        <dbReference type="EC" id="6.3.3.2"/>
    </reaction>
</comment>
<keyword evidence="6" id="KW-0436">Ligase</keyword>
<dbReference type="GO" id="GO:0030272">
    <property type="term" value="F:5-formyltetrahydrofolate cyclo-ligase activity"/>
    <property type="evidence" value="ECO:0007669"/>
    <property type="project" value="UniProtKB-EC"/>
</dbReference>
<dbReference type="SUPFAM" id="SSF100950">
    <property type="entry name" value="NagB/RpiA/CoA transferase-like"/>
    <property type="match status" value="1"/>
</dbReference>
<dbReference type="GO" id="GO:0005524">
    <property type="term" value="F:ATP binding"/>
    <property type="evidence" value="ECO:0007669"/>
    <property type="project" value="UniProtKB-KW"/>
</dbReference>
<accession>A0A5C6LS80</accession>
<keyword evidence="5" id="KW-0479">Metal-binding</keyword>
<dbReference type="GO" id="GO:0009396">
    <property type="term" value="P:folic acid-containing compound biosynthetic process"/>
    <property type="evidence" value="ECO:0007669"/>
    <property type="project" value="TreeGrafter"/>
</dbReference>
<dbReference type="GO" id="GO:0035999">
    <property type="term" value="P:tetrahydrofolate interconversion"/>
    <property type="evidence" value="ECO:0007669"/>
    <property type="project" value="TreeGrafter"/>
</dbReference>
<dbReference type="InterPro" id="IPR037171">
    <property type="entry name" value="NagB/RpiA_transferase-like"/>
</dbReference>
<name>A0A5C6LS80_9BACT</name>
<feature type="binding site" evidence="4">
    <location>
        <begin position="21"/>
        <end position="25"/>
    </location>
    <ligand>
        <name>ATP</name>
        <dbReference type="ChEBI" id="CHEBI:30616"/>
    </ligand>
</feature>
<keyword evidence="3 4" id="KW-0067">ATP-binding</keyword>
<reference evidence="6 7" key="1">
    <citation type="submission" date="2019-08" db="EMBL/GenBank/DDBJ databases">
        <title>Whole genome sequencing of chitin degrading bacteria Chitinophaga pinensis YS16.</title>
        <authorList>
            <person name="Singh R.P."/>
            <person name="Manchanda G."/>
            <person name="Maurya I.K."/>
            <person name="Joshi N.K."/>
            <person name="Srivastava A.K."/>
        </authorList>
    </citation>
    <scope>NUCLEOTIDE SEQUENCE [LARGE SCALE GENOMIC DNA]</scope>
    <source>
        <strain evidence="6 7">YS-16</strain>
    </source>
</reference>
<protein>
    <recommendedName>
        <fullName evidence="5">5-formyltetrahydrofolate cyclo-ligase</fullName>
        <ecNumber evidence="5">6.3.3.2</ecNumber>
    </recommendedName>
</protein>
<gene>
    <name evidence="6" type="ORF">FEF09_11570</name>
</gene>
<feature type="binding site" evidence="4">
    <location>
        <position position="66"/>
    </location>
    <ligand>
        <name>substrate</name>
    </ligand>
</feature>
<evidence type="ECO:0000256" key="5">
    <source>
        <dbReference type="RuleBase" id="RU361279"/>
    </source>
</evidence>
<dbReference type="OrthoDB" id="9801938at2"/>
<evidence type="ECO:0000256" key="4">
    <source>
        <dbReference type="PIRSR" id="PIRSR006806-1"/>
    </source>
</evidence>
<dbReference type="PIRSF" id="PIRSF006806">
    <property type="entry name" value="FTHF_cligase"/>
    <property type="match status" value="1"/>
</dbReference>
<evidence type="ECO:0000313" key="6">
    <source>
        <dbReference type="EMBL" id="TWW00315.1"/>
    </source>
</evidence>
<dbReference type="Proteomes" id="UP000318815">
    <property type="component" value="Unassembled WGS sequence"/>
</dbReference>
<evidence type="ECO:0000256" key="2">
    <source>
        <dbReference type="ARBA" id="ARBA00022741"/>
    </source>
</evidence>
<dbReference type="Pfam" id="PF01812">
    <property type="entry name" value="5-FTHF_cyc-lig"/>
    <property type="match status" value="1"/>
</dbReference>
<keyword evidence="5" id="KW-0460">Magnesium</keyword>
<feature type="binding site" evidence="4">
    <location>
        <begin position="152"/>
        <end position="160"/>
    </location>
    <ligand>
        <name>ATP</name>
        <dbReference type="ChEBI" id="CHEBI:30616"/>
    </ligand>
</feature>
<organism evidence="6 7">
    <name type="scientific">Chitinophaga pinensis</name>
    <dbReference type="NCBI Taxonomy" id="79329"/>
    <lineage>
        <taxon>Bacteria</taxon>
        <taxon>Pseudomonadati</taxon>
        <taxon>Bacteroidota</taxon>
        <taxon>Chitinophagia</taxon>
        <taxon>Chitinophagales</taxon>
        <taxon>Chitinophagaceae</taxon>
        <taxon>Chitinophaga</taxon>
    </lineage>
</organism>
<evidence type="ECO:0000313" key="7">
    <source>
        <dbReference type="Proteomes" id="UP000318815"/>
    </source>
</evidence>
<proteinExistence type="inferred from homology"/>
<dbReference type="EC" id="6.3.3.2" evidence="5"/>
<feature type="binding site" evidence="4">
    <location>
        <position position="73"/>
    </location>
    <ligand>
        <name>substrate</name>
    </ligand>
</feature>
<sequence length="210" mass="23809">MCEGTGRKVIFGAILIHLLTKKDIRKEYLEKRLNLPDDVIATLNRELLHQCRLLDYSNFSMAHIFLPITEKKEADTHALVDWAREAYPALQWALSRSDMRNATMEHFLWKPDTVLVKNAYGIPEPAGGITLLPAEMDLVFVPMLAFDKKGQRVGYGKGMYDRFLKQCSPTVTTIGLSLFEPVEAIADAGENDVPLDMVVTPQTIYYFKKS</sequence>
<dbReference type="Gene3D" id="3.40.50.10420">
    <property type="entry name" value="NagB/RpiA/CoA transferase-like"/>
    <property type="match status" value="1"/>
</dbReference>
<keyword evidence="7" id="KW-1185">Reference proteome</keyword>
<dbReference type="GO" id="GO:0046872">
    <property type="term" value="F:metal ion binding"/>
    <property type="evidence" value="ECO:0007669"/>
    <property type="project" value="UniProtKB-KW"/>
</dbReference>
<evidence type="ECO:0000256" key="1">
    <source>
        <dbReference type="ARBA" id="ARBA00010638"/>
    </source>
</evidence>
<evidence type="ECO:0000256" key="3">
    <source>
        <dbReference type="ARBA" id="ARBA00022840"/>
    </source>
</evidence>
<comment type="caution">
    <text evidence="6">The sequence shown here is derived from an EMBL/GenBank/DDBJ whole genome shotgun (WGS) entry which is preliminary data.</text>
</comment>
<dbReference type="InterPro" id="IPR002698">
    <property type="entry name" value="FTHF_cligase"/>
</dbReference>
<dbReference type="InterPro" id="IPR024185">
    <property type="entry name" value="FTHF_cligase-like_sf"/>
</dbReference>
<dbReference type="AlphaFoldDB" id="A0A5C6LS80"/>
<dbReference type="EMBL" id="VOHS01000009">
    <property type="protein sequence ID" value="TWW00315.1"/>
    <property type="molecule type" value="Genomic_DNA"/>
</dbReference>
<comment type="similarity">
    <text evidence="1 5">Belongs to the 5-formyltetrahydrofolate cyclo-ligase family.</text>
</comment>
<keyword evidence="2 4" id="KW-0547">Nucleotide-binding</keyword>
<comment type="cofactor">
    <cofactor evidence="5">
        <name>Mg(2+)</name>
        <dbReference type="ChEBI" id="CHEBI:18420"/>
    </cofactor>
</comment>